<keyword evidence="5 7" id="KW-0472">Membrane</keyword>
<comment type="caution">
    <text evidence="11">The sequence shown here is derived from an EMBL/GenBank/DDBJ whole genome shotgun (WGS) entry which is preliminary data.</text>
</comment>
<comment type="subcellular location">
    <subcellularLocation>
        <location evidence="1 7">Cell outer membrane</location>
        <topology evidence="1 7">Multi-pass membrane protein</topology>
    </subcellularLocation>
</comment>
<evidence type="ECO:0000259" key="9">
    <source>
        <dbReference type="Pfam" id="PF07660"/>
    </source>
</evidence>
<keyword evidence="6 7" id="KW-0998">Cell outer membrane</keyword>
<dbReference type="InterPro" id="IPR012910">
    <property type="entry name" value="Plug_dom"/>
</dbReference>
<dbReference type="InterPro" id="IPR023996">
    <property type="entry name" value="TonB-dep_OMP_SusC/RagA"/>
</dbReference>
<reference evidence="12" key="1">
    <citation type="submission" date="2018-05" db="EMBL/GenBank/DDBJ databases">
        <title>Pedobacter paludis sp. nov., isolated from wetland soil.</title>
        <authorList>
            <person name="Zhang Y."/>
        </authorList>
    </citation>
    <scope>NUCLEOTIDE SEQUENCE [LARGE SCALE GENOMIC DNA]</scope>
    <source>
        <strain evidence="12">R-8</strain>
    </source>
</reference>
<keyword evidence="4 7" id="KW-0812">Transmembrane</keyword>
<accession>A0A317F419</accession>
<dbReference type="InterPro" id="IPR037066">
    <property type="entry name" value="Plug_dom_sf"/>
</dbReference>
<dbReference type="NCBIfam" id="TIGR04056">
    <property type="entry name" value="OMP_RagA_SusC"/>
    <property type="match status" value="1"/>
</dbReference>
<keyword evidence="3 7" id="KW-1134">Transmembrane beta strand</keyword>
<dbReference type="InterPro" id="IPR036942">
    <property type="entry name" value="Beta-barrel_TonB_sf"/>
</dbReference>
<name>A0A317F419_9SPHI</name>
<evidence type="ECO:0000256" key="7">
    <source>
        <dbReference type="PROSITE-ProRule" id="PRU01360"/>
    </source>
</evidence>
<dbReference type="InterPro" id="IPR008969">
    <property type="entry name" value="CarboxyPept-like_regulatory"/>
</dbReference>
<dbReference type="Gene3D" id="2.170.130.10">
    <property type="entry name" value="TonB-dependent receptor, plug domain"/>
    <property type="match status" value="1"/>
</dbReference>
<dbReference type="InterPro" id="IPR039426">
    <property type="entry name" value="TonB-dep_rcpt-like"/>
</dbReference>
<evidence type="ECO:0000256" key="6">
    <source>
        <dbReference type="ARBA" id="ARBA00023237"/>
    </source>
</evidence>
<evidence type="ECO:0000259" key="10">
    <source>
        <dbReference type="Pfam" id="PF07715"/>
    </source>
</evidence>
<feature type="domain" description="TonB-dependent receptor plug" evidence="10">
    <location>
        <begin position="226"/>
        <end position="356"/>
    </location>
</feature>
<dbReference type="Pfam" id="PF07660">
    <property type="entry name" value="STN"/>
    <property type="match status" value="1"/>
</dbReference>
<dbReference type="Pfam" id="PF07715">
    <property type="entry name" value="Plug"/>
    <property type="match status" value="1"/>
</dbReference>
<keyword evidence="8" id="KW-1133">Transmembrane helix</keyword>
<evidence type="ECO:0000256" key="1">
    <source>
        <dbReference type="ARBA" id="ARBA00004571"/>
    </source>
</evidence>
<comment type="similarity">
    <text evidence="7">Belongs to the TonB-dependent receptor family.</text>
</comment>
<evidence type="ECO:0000256" key="5">
    <source>
        <dbReference type="ARBA" id="ARBA00023136"/>
    </source>
</evidence>
<evidence type="ECO:0000313" key="11">
    <source>
        <dbReference type="EMBL" id="PWS33083.1"/>
    </source>
</evidence>
<dbReference type="PROSITE" id="PS52016">
    <property type="entry name" value="TONB_DEPENDENT_REC_3"/>
    <property type="match status" value="1"/>
</dbReference>
<evidence type="ECO:0000313" key="12">
    <source>
        <dbReference type="Proteomes" id="UP000245391"/>
    </source>
</evidence>
<dbReference type="InterPro" id="IPR011662">
    <property type="entry name" value="Secretin/TonB_short_N"/>
</dbReference>
<dbReference type="SUPFAM" id="SSF49464">
    <property type="entry name" value="Carboxypeptidase regulatory domain-like"/>
    <property type="match status" value="1"/>
</dbReference>
<feature type="domain" description="Secretin/TonB short N-terminal" evidence="9">
    <location>
        <begin position="67"/>
        <end position="118"/>
    </location>
</feature>
<dbReference type="InterPro" id="IPR023997">
    <property type="entry name" value="TonB-dep_OMP_SusC/RagA_CS"/>
</dbReference>
<dbReference type="Gene3D" id="2.40.170.20">
    <property type="entry name" value="TonB-dependent receptor, beta-barrel domain"/>
    <property type="match status" value="1"/>
</dbReference>
<dbReference type="SUPFAM" id="SSF56935">
    <property type="entry name" value="Porins"/>
    <property type="match status" value="1"/>
</dbReference>
<dbReference type="GO" id="GO:0009279">
    <property type="term" value="C:cell outer membrane"/>
    <property type="evidence" value="ECO:0007669"/>
    <property type="project" value="UniProtKB-SubCell"/>
</dbReference>
<protein>
    <submittedName>
        <fullName evidence="11">SusC/RagA family TonB-linked outer membrane protein</fullName>
    </submittedName>
</protein>
<dbReference type="EMBL" id="QGNY01000001">
    <property type="protein sequence ID" value="PWS33083.1"/>
    <property type="molecule type" value="Genomic_DNA"/>
</dbReference>
<dbReference type="AlphaFoldDB" id="A0A317F419"/>
<evidence type="ECO:0000256" key="8">
    <source>
        <dbReference type="SAM" id="Phobius"/>
    </source>
</evidence>
<evidence type="ECO:0000256" key="4">
    <source>
        <dbReference type="ARBA" id="ARBA00022692"/>
    </source>
</evidence>
<keyword evidence="12" id="KW-1185">Reference proteome</keyword>
<dbReference type="Pfam" id="PF13715">
    <property type="entry name" value="CarbopepD_reg_2"/>
    <property type="match status" value="1"/>
</dbReference>
<gene>
    <name evidence="11" type="ORF">DF947_00100</name>
</gene>
<evidence type="ECO:0000256" key="3">
    <source>
        <dbReference type="ARBA" id="ARBA00022452"/>
    </source>
</evidence>
<organism evidence="11 12">
    <name type="scientific">Pedobacter paludis</name>
    <dbReference type="NCBI Taxonomy" id="2203212"/>
    <lineage>
        <taxon>Bacteria</taxon>
        <taxon>Pseudomonadati</taxon>
        <taxon>Bacteroidota</taxon>
        <taxon>Sphingobacteriia</taxon>
        <taxon>Sphingobacteriales</taxon>
        <taxon>Sphingobacteriaceae</taxon>
        <taxon>Pedobacter</taxon>
    </lineage>
</organism>
<dbReference type="NCBIfam" id="TIGR04057">
    <property type="entry name" value="SusC_RagA_signa"/>
    <property type="match status" value="1"/>
</dbReference>
<evidence type="ECO:0000256" key="2">
    <source>
        <dbReference type="ARBA" id="ARBA00022448"/>
    </source>
</evidence>
<proteinExistence type="inferred from homology"/>
<feature type="transmembrane region" description="Helical" evidence="8">
    <location>
        <begin position="20"/>
        <end position="38"/>
    </location>
</feature>
<sequence>MNFCVRKRGDNSHLIQKILLVMKLVMIMLTIAIVQVSAKGFAQKISLNEKNIPLEKVIDLIRAQSGYDFVYNDQDVKNTSLVTVHLNNVDLKKSLEICFKGRDLDFEIKEGTIVIKKKVKNIEDKLFNLFSAFASVKGTVIGPDGNPLPGVIIRNKDKVTLGSSNSNGEFSLDVPEGTVLSFSYVGFKTQEIVVGKTNKTLVISLEQDISKLDQVSVEGYRKGSRRNGTGNLSVITSEDLEKQPVQNPLQALEGRIPGMIVNQTSGVPGARLNVQVRGRSNFDKNLSSDQPLFILDGVPMAAGNEKVNLSAGPFGSALTDGLSAFSGINMADIESINVLKDADATAIYGSRGANGVILITTKKGAPGRMSITAGVYSGVNTVTKLTPMLNTEEYLTMRNEALANDKLIKTNGNAYDLLLYDQHRYTNFPELLLGEKASTTDAQLTVSGGSKYSQYRIGGGYHKEGTVWPGDKTSDRASLSFNMNSMSNNEKFTANLSGMYSVGNSNLTAVDLASAVILPPNYRLYDNNGNLSWNEGNFNDGRTNPLAQLNQLYVSQLSNLNGNLVLNYKIIKDLVLRSSMGYSATYNNDRRITPITAWNPLSTNTGTMTLGNNSFKNWIIEPQAEYTHNISKGKLNVLAGATYNKRKTNSEATSATGATSVDLAGSIKAYTTYTPTNTITQYNYQAFFGRINYNWEDKYIINFTGRRDGSSRFGPNYRFSNFGALGVAWVFTNEKALKSNTTLSYGKLRGSFGTTGNDQIGEYTYLDSWAGGSTYNDSTTLATTKLYNPDLHWERNNKMELALELGFFKDRILFSASAYRNLSSDPLVSYVLPRTTGFGSIVRNLDGVEVENKGLEITLSTQNMVKTNFRWSTDINLTIPKNKLKKYPNLANSSYANSYIVGESLNSIIVGQYLGVDPNTGLYTVKDVNGDGLVSSANDWALMGNTDPKYFGGVNNTFSYKGISLSFFLQFTKQLGRDWRNGAVLTPIGTANNVPTLALDRWQKVGDETNVQKFTTNTGSLTGTSGLYAGFFSNLYYVDASFLRLKNVYASYNVPIKLLNKAHISSLKVYVQAQNLFVITGYQGSDPETQNYTIMPPLRTVTAGLQLSL</sequence>
<keyword evidence="2 7" id="KW-0813">Transport</keyword>
<dbReference type="Proteomes" id="UP000245391">
    <property type="component" value="Unassembled WGS sequence"/>
</dbReference>